<accession>A0ABN9UVI2</accession>
<reference evidence="1" key="1">
    <citation type="submission" date="2023-10" db="EMBL/GenBank/DDBJ databases">
        <authorList>
            <person name="Chen Y."/>
            <person name="Shah S."/>
            <person name="Dougan E. K."/>
            <person name="Thang M."/>
            <person name="Chan C."/>
        </authorList>
    </citation>
    <scope>NUCLEOTIDE SEQUENCE [LARGE SCALE GENOMIC DNA]</scope>
</reference>
<keyword evidence="2" id="KW-1185">Reference proteome</keyword>
<name>A0ABN9UVI2_9DINO</name>
<dbReference type="EMBL" id="CAUYUJ010016321">
    <property type="protein sequence ID" value="CAK0864004.1"/>
    <property type="molecule type" value="Genomic_DNA"/>
</dbReference>
<proteinExistence type="predicted"/>
<comment type="caution">
    <text evidence="1">The sequence shown here is derived from an EMBL/GenBank/DDBJ whole genome shotgun (WGS) entry which is preliminary data.</text>
</comment>
<organism evidence="1 2">
    <name type="scientific">Prorocentrum cordatum</name>
    <dbReference type="NCBI Taxonomy" id="2364126"/>
    <lineage>
        <taxon>Eukaryota</taxon>
        <taxon>Sar</taxon>
        <taxon>Alveolata</taxon>
        <taxon>Dinophyceae</taxon>
        <taxon>Prorocentrales</taxon>
        <taxon>Prorocentraceae</taxon>
        <taxon>Prorocentrum</taxon>
    </lineage>
</organism>
<dbReference type="Proteomes" id="UP001189429">
    <property type="component" value="Unassembled WGS sequence"/>
</dbReference>
<evidence type="ECO:0000313" key="2">
    <source>
        <dbReference type="Proteomes" id="UP001189429"/>
    </source>
</evidence>
<feature type="non-terminal residue" evidence="1">
    <location>
        <position position="913"/>
    </location>
</feature>
<protein>
    <submittedName>
        <fullName evidence="1">Uncharacterized protein</fullName>
    </submittedName>
</protein>
<gene>
    <name evidence="1" type="ORF">PCOR1329_LOCUS51999</name>
</gene>
<evidence type="ECO:0000313" key="1">
    <source>
        <dbReference type="EMBL" id="CAK0864004.1"/>
    </source>
</evidence>
<sequence>MTGIASKKVEVPAVDAMPRDRQSFLKTLLTRNGGTIVDKESVFHYATCVDSQCARCKFVVHADIWKTELPLGDAGPLAATTWLQWRDYGAGCVACNAAGLIGHMATFSVNTTAALQLCHLKRHQSSDAHNQAASAYNENSAELLAGAGAPSAEAFETLLRELPKGVSPTAGMHGVGQKHKISKMIWCLREAISDIDRDFLARSMCTTLFRDERHGRLALRFSAIDADLNVRHGRLGQRKHFGTGALAITNATRNVMIRAMTAGYNNLVATVRMVAVDCASDEINSVRCCAEFLFKIDTRTCVMLALMADASDDALSFTRGVDSWENFDPSALNADVYCFLIRIVELYMEGRVCTILSYTKYMLDCLRQFPIVVPSGTDSSDYKTIGDRNGVPQAIIQSCLHSLSRWVKLCVHVMRAEFPDFELIQRFSVFNLDADAASRRGGREHEAARRRDIAVLANAMGVGEADLRNELDALAPVARQRRTQTGANTLDSWIAAIRRAESRKSMSSAHPAHTIREGIYRLAMFRACTSKVEQDFSKIDEVLGSKRLNGVGSTEDDVIKVVLDTPEDPEELSDVIVRARVIWRECLGVSRPGDGRGRRFDFGVLAKRKLGGSVGQTHCKFAGKDFVHARRQAAIEVAESVEVADALDKIDAAGSAVLPGWTTKHDKELAFQMAKRDHRLREAVHAGHVFNPDADLVEEAAAQTAEEKKRSVAAARKAARQREQLRPGDLGDLQGQAVFFLHQSEACDRQAAALRMRVLPAMIAGDAVARVVVAADVSQIPEFVEVCVRILGGSLVTPEVFQGLRKGPCLTFFAAASLVNREIWISARFRAAKPDIARLLDKAAQSDQSKWAIIASVAEFEAARHAAKMKSGVLGLATAVEVSAIKTAMPAHAKHVFELPAFLAYNSKLDRGR</sequence>